<dbReference type="AlphaFoldDB" id="A0A7W3NVP1"/>
<comment type="caution">
    <text evidence="1">The sequence shown here is derived from an EMBL/GenBank/DDBJ whole genome shotgun (WGS) entry which is preliminary data.</text>
</comment>
<gene>
    <name evidence="1" type="ORF">HDA42_006735</name>
</gene>
<name>A0A7W3NVP1_STRMR</name>
<evidence type="ECO:0000313" key="2">
    <source>
        <dbReference type="Proteomes" id="UP000577386"/>
    </source>
</evidence>
<sequence length="43" mass="4340">MSEPQSADGDVVGAILAAREDSGMEDLMLGIGGPPKESSRPAP</sequence>
<organism evidence="1 2">
    <name type="scientific">Streptomyces murinus</name>
    <dbReference type="NCBI Taxonomy" id="33900"/>
    <lineage>
        <taxon>Bacteria</taxon>
        <taxon>Bacillati</taxon>
        <taxon>Actinomycetota</taxon>
        <taxon>Actinomycetes</taxon>
        <taxon>Kitasatosporales</taxon>
        <taxon>Streptomycetaceae</taxon>
        <taxon>Streptomyces</taxon>
    </lineage>
</organism>
<proteinExistence type="predicted"/>
<evidence type="ECO:0000313" key="1">
    <source>
        <dbReference type="EMBL" id="MBA9057557.1"/>
    </source>
</evidence>
<reference evidence="1 2" key="1">
    <citation type="submission" date="2020-08" db="EMBL/GenBank/DDBJ databases">
        <title>Sequencing the genomes of 1000 actinobacteria strains.</title>
        <authorList>
            <person name="Klenk H.-P."/>
        </authorList>
    </citation>
    <scope>NUCLEOTIDE SEQUENCE [LARGE SCALE GENOMIC DNA]</scope>
    <source>
        <strain evidence="1 2">DSM 41827</strain>
    </source>
</reference>
<dbReference type="Proteomes" id="UP000577386">
    <property type="component" value="Unassembled WGS sequence"/>
</dbReference>
<dbReference type="EMBL" id="JACJIJ010000002">
    <property type="protein sequence ID" value="MBA9057557.1"/>
    <property type="molecule type" value="Genomic_DNA"/>
</dbReference>
<keyword evidence="2" id="KW-1185">Reference proteome</keyword>
<accession>A0A7W3NVP1</accession>
<protein>
    <submittedName>
        <fullName evidence="1">Fructose-1,6-bisphosphatase/sedoheptulose 1,7-bisphosphatase-like protein</fullName>
    </submittedName>
</protein>